<dbReference type="InterPro" id="IPR003593">
    <property type="entry name" value="AAA+_ATPase"/>
</dbReference>
<dbReference type="SMART" id="SM00382">
    <property type="entry name" value="AAA"/>
    <property type="match status" value="2"/>
</dbReference>
<dbReference type="AlphaFoldDB" id="A0A3E5FU20"/>
<proteinExistence type="predicted"/>
<feature type="domain" description="ABC transporter" evidence="4">
    <location>
        <begin position="278"/>
        <end position="495"/>
    </location>
</feature>
<dbReference type="InterPro" id="IPR027417">
    <property type="entry name" value="P-loop_NTPase"/>
</dbReference>
<dbReference type="PROSITE" id="PS50893">
    <property type="entry name" value="ABC_TRANSPORTER_2"/>
    <property type="match status" value="2"/>
</dbReference>
<dbReference type="GO" id="GO:0005524">
    <property type="term" value="F:ATP binding"/>
    <property type="evidence" value="ECO:0007669"/>
    <property type="project" value="UniProtKB-KW"/>
</dbReference>
<dbReference type="GO" id="GO:0016887">
    <property type="term" value="F:ATP hydrolysis activity"/>
    <property type="evidence" value="ECO:0007669"/>
    <property type="project" value="InterPro"/>
</dbReference>
<keyword evidence="3" id="KW-0175">Coiled coil</keyword>
<dbReference type="Pfam" id="PF00005">
    <property type="entry name" value="ABC_tran"/>
    <property type="match status" value="2"/>
</dbReference>
<dbReference type="Gene3D" id="1.10.287.380">
    <property type="entry name" value="Valyl-tRNA synthetase, C-terminal domain"/>
    <property type="match status" value="1"/>
</dbReference>
<dbReference type="Pfam" id="PF12848">
    <property type="entry name" value="ABC_tran_Xtn"/>
    <property type="match status" value="1"/>
</dbReference>
<comment type="caution">
    <text evidence="5">The sequence shown here is derived from an EMBL/GenBank/DDBJ whole genome shotgun (WGS) entry which is preliminary data.</text>
</comment>
<dbReference type="PROSITE" id="PS00211">
    <property type="entry name" value="ABC_TRANSPORTER_1"/>
    <property type="match status" value="1"/>
</dbReference>
<dbReference type="RefSeq" id="WP_117604371.1">
    <property type="nucleotide sequence ID" value="NZ_CAXVJN010000001.1"/>
</dbReference>
<dbReference type="InterPro" id="IPR017871">
    <property type="entry name" value="ABC_transporter-like_CS"/>
</dbReference>
<dbReference type="Gene3D" id="3.40.50.300">
    <property type="entry name" value="P-loop containing nucleotide triphosphate hydrolases"/>
    <property type="match status" value="2"/>
</dbReference>
<dbReference type="Proteomes" id="UP000261087">
    <property type="component" value="Unassembled WGS sequence"/>
</dbReference>
<evidence type="ECO:0000259" key="4">
    <source>
        <dbReference type="PROSITE" id="PS50893"/>
    </source>
</evidence>
<evidence type="ECO:0000313" key="6">
    <source>
        <dbReference type="Proteomes" id="UP000261087"/>
    </source>
</evidence>
<dbReference type="FunFam" id="3.40.50.300:FF:000011">
    <property type="entry name" value="Putative ABC transporter ATP-binding component"/>
    <property type="match status" value="1"/>
</dbReference>
<evidence type="ECO:0000313" key="5">
    <source>
        <dbReference type="EMBL" id="RGO14061.1"/>
    </source>
</evidence>
<sequence length="591" mass="68400">MLISVKNLSKTNGIKKIVDEVSFSIEENDKVALIGINGTGKSTLLKILANQETYQGEIIQKKDITISYLPQNPDFNENNTVIEQVCDTIDQSKVNEYEIKAMLNKLGITNHQQLIKQLSGGQQKRVALAITLLKPCDLLILDEPTNHLDNEMIEYLEKYLIKFNKAIFMVTHDRYFLERVANKIIEIDRCKIYEYKANYSKFLDLKAKREEEALANQRKRKLFLKKELEWIRAGVQARSTKSKERIQRFEQLNNIDDIQTVNKVEMINVASRLGKKTIELKNISVQFDDLILFNNFSYLFKRTDRIGIIGVNGCGKSTLLKIIAKELKPTNGEVIYGDTIKIGYFKQTCDDLDENMRVIDFIKQTSNNLITLEGTFSAKQMCERFLFDSSLQHTYISRLSGGEKRRLYLLNILMQAPNVLLFDEPTNDLDITTLAILEDYLDSFNGIIITVSHDRYFLDRICDSLFVFKDRQITYCNGGYSSYLDISNSISKTKGDGALRYKEQKMLQKQQQIKLTSKEKQELEAMEGIILDLEQQIETINDKMNEYQNDFNKLIELSNLRDDLVKQLDSKNERWLELLEKQEKSQSGSLK</sequence>
<dbReference type="PANTHER" id="PTHR42855:SF1">
    <property type="entry name" value="ABC TRANSPORTER DOMAIN-CONTAINING PROTEIN"/>
    <property type="match status" value="1"/>
</dbReference>
<evidence type="ECO:0000256" key="2">
    <source>
        <dbReference type="ARBA" id="ARBA00022840"/>
    </source>
</evidence>
<dbReference type="CDD" id="cd03221">
    <property type="entry name" value="ABCF_EF-3"/>
    <property type="match status" value="2"/>
</dbReference>
<dbReference type="InterPro" id="IPR032524">
    <property type="entry name" value="ABC_tran_C"/>
</dbReference>
<evidence type="ECO:0000256" key="3">
    <source>
        <dbReference type="SAM" id="Coils"/>
    </source>
</evidence>
<dbReference type="InterPro" id="IPR037118">
    <property type="entry name" value="Val-tRNA_synth_C_sf"/>
</dbReference>
<dbReference type="InterPro" id="IPR032781">
    <property type="entry name" value="ABC_tran_Xtn"/>
</dbReference>
<feature type="coiled-coil region" evidence="3">
    <location>
        <begin position="506"/>
        <end position="585"/>
    </location>
</feature>
<gene>
    <name evidence="5" type="ORF">DXB31_00215</name>
</gene>
<dbReference type="GO" id="GO:0003677">
    <property type="term" value="F:DNA binding"/>
    <property type="evidence" value="ECO:0007669"/>
    <property type="project" value="InterPro"/>
</dbReference>
<keyword evidence="2 5" id="KW-0067">ATP-binding</keyword>
<name>A0A3E5FU20_9FIRM</name>
<dbReference type="SUPFAM" id="SSF52540">
    <property type="entry name" value="P-loop containing nucleoside triphosphate hydrolases"/>
    <property type="match status" value="2"/>
</dbReference>
<evidence type="ECO:0000256" key="1">
    <source>
        <dbReference type="ARBA" id="ARBA00022741"/>
    </source>
</evidence>
<feature type="domain" description="ABC transporter" evidence="4">
    <location>
        <begin position="3"/>
        <end position="214"/>
    </location>
</feature>
<dbReference type="InterPro" id="IPR051309">
    <property type="entry name" value="ABCF_ATPase"/>
</dbReference>
<organism evidence="5 6">
    <name type="scientific">Thomasclavelia spiroformis</name>
    <dbReference type="NCBI Taxonomy" id="29348"/>
    <lineage>
        <taxon>Bacteria</taxon>
        <taxon>Bacillati</taxon>
        <taxon>Bacillota</taxon>
        <taxon>Erysipelotrichia</taxon>
        <taxon>Erysipelotrichales</taxon>
        <taxon>Coprobacillaceae</taxon>
        <taxon>Thomasclavelia</taxon>
    </lineage>
</organism>
<protein>
    <submittedName>
        <fullName evidence="5">ABC transporter ATP-binding protein</fullName>
    </submittedName>
</protein>
<accession>A0A3E5FU20</accession>
<dbReference type="InterPro" id="IPR003439">
    <property type="entry name" value="ABC_transporter-like_ATP-bd"/>
</dbReference>
<dbReference type="EMBL" id="QSVF01000001">
    <property type="protein sequence ID" value="RGO14061.1"/>
    <property type="molecule type" value="Genomic_DNA"/>
</dbReference>
<dbReference type="Pfam" id="PF16326">
    <property type="entry name" value="ABC_tran_CTD"/>
    <property type="match status" value="1"/>
</dbReference>
<reference evidence="5 6" key="1">
    <citation type="submission" date="2018-08" db="EMBL/GenBank/DDBJ databases">
        <title>A genome reference for cultivated species of the human gut microbiota.</title>
        <authorList>
            <person name="Zou Y."/>
            <person name="Xue W."/>
            <person name="Luo G."/>
        </authorList>
    </citation>
    <scope>NUCLEOTIDE SEQUENCE [LARGE SCALE GENOMIC DNA]</scope>
    <source>
        <strain evidence="5 6">OM02-6</strain>
    </source>
</reference>
<keyword evidence="1" id="KW-0547">Nucleotide-binding</keyword>
<dbReference type="PANTHER" id="PTHR42855">
    <property type="entry name" value="ABC TRANSPORTER ATP-BINDING SUBUNIT"/>
    <property type="match status" value="1"/>
</dbReference>